<dbReference type="Pfam" id="PF13173">
    <property type="entry name" value="AAA_14"/>
    <property type="match status" value="1"/>
</dbReference>
<dbReference type="Pfam" id="PF13635">
    <property type="entry name" value="DUF4143"/>
    <property type="match status" value="1"/>
</dbReference>
<protein>
    <submittedName>
        <fullName evidence="2">AAA+ family ATPase</fullName>
    </submittedName>
</protein>
<evidence type="ECO:0000259" key="1">
    <source>
        <dbReference type="SMART" id="SM00382"/>
    </source>
</evidence>
<accession>A0A2V2N4Q1</accession>
<comment type="caution">
    <text evidence="2">The sequence shown here is derived from an EMBL/GenBank/DDBJ whole genome shotgun (WGS) entry which is preliminary data.</text>
</comment>
<evidence type="ECO:0000313" key="2">
    <source>
        <dbReference type="EMBL" id="PWR75064.1"/>
    </source>
</evidence>
<dbReference type="InterPro" id="IPR041682">
    <property type="entry name" value="AAA_14"/>
</dbReference>
<feature type="domain" description="AAA+ ATPase" evidence="1">
    <location>
        <begin position="5"/>
        <end position="137"/>
    </location>
</feature>
<reference evidence="2 3" key="1">
    <citation type="submission" date="2018-05" db="EMBL/GenBank/DDBJ databases">
        <title>Draft genome of Methanospirillum stamsii Pt1.</title>
        <authorList>
            <person name="Dueholm M.S."/>
            <person name="Nielsen P.H."/>
            <person name="Bakmann L.F."/>
            <person name="Otzen D.E."/>
        </authorList>
    </citation>
    <scope>NUCLEOTIDE SEQUENCE [LARGE SCALE GENOMIC DNA]</scope>
    <source>
        <strain evidence="2 3">Pt1</strain>
    </source>
</reference>
<dbReference type="EMBL" id="QGMZ01000014">
    <property type="protein sequence ID" value="PWR75064.1"/>
    <property type="molecule type" value="Genomic_DNA"/>
</dbReference>
<dbReference type="AlphaFoldDB" id="A0A2V2N4Q1"/>
<dbReference type="OrthoDB" id="371918at2157"/>
<evidence type="ECO:0000313" key="3">
    <source>
        <dbReference type="Proteomes" id="UP000245934"/>
    </source>
</evidence>
<dbReference type="SUPFAM" id="SSF52540">
    <property type="entry name" value="P-loop containing nucleoside triphosphate hydrolases"/>
    <property type="match status" value="1"/>
</dbReference>
<organism evidence="2 3">
    <name type="scientific">Methanospirillum stamsii</name>
    <dbReference type="NCBI Taxonomy" id="1277351"/>
    <lineage>
        <taxon>Archaea</taxon>
        <taxon>Methanobacteriati</taxon>
        <taxon>Methanobacteriota</taxon>
        <taxon>Stenosarchaea group</taxon>
        <taxon>Methanomicrobia</taxon>
        <taxon>Methanomicrobiales</taxon>
        <taxon>Methanospirillaceae</taxon>
        <taxon>Methanospirillum</taxon>
    </lineage>
</organism>
<name>A0A2V2N4Q1_9EURY</name>
<dbReference type="InterPro" id="IPR025420">
    <property type="entry name" value="DUF4143"/>
</dbReference>
<dbReference type="Proteomes" id="UP000245934">
    <property type="component" value="Unassembled WGS sequence"/>
</dbReference>
<dbReference type="InterPro" id="IPR003593">
    <property type="entry name" value="AAA+_ATPase"/>
</dbReference>
<keyword evidence="3" id="KW-1185">Reference proteome</keyword>
<proteinExistence type="predicted"/>
<dbReference type="PANTHER" id="PTHR33295">
    <property type="entry name" value="ATPASE"/>
    <property type="match status" value="1"/>
</dbReference>
<dbReference type="GeneID" id="97611048"/>
<sequence length="391" mass="44956">MYLSLREVLVLLGARRTGKSTLLYQIIADMIQKTVQPKSILYLNLDEPILNAHAQEPGFLMDIIERYRIEHHGLSCVCMDEVQLCPHWASTVKIIYDTIPDIKLIATGSTSQVIEHEMSLRLSGRYLPVRIYPLNFSEFLTFIGKENPSTVEKNVLMMQFLRYGGFPRIVLEENEKVKDVLLRQYYETIYLKDILIPRTIRSTQGLISLLYICLSQVGNLVSFHRLAGSLKISADTVKEYIGYAEDAYLLHLIRKFDYSAQNQQSHAKKVYCADTGLMNAVAYAFSDNIEHIMENLVCTTLIQRGNTLWYHKDRYECDFVVTQNGEPIQVIQVCASLQKDETRKREIRGLIEAIKKYNLSEGIIITLEEEGIEMVSGVQIRYVCLADWVLH</sequence>
<dbReference type="RefSeq" id="WP_109940495.1">
    <property type="nucleotide sequence ID" value="NZ_CP176366.1"/>
</dbReference>
<gene>
    <name evidence="2" type="ORF">DLD82_07560</name>
</gene>
<dbReference type="SMART" id="SM00382">
    <property type="entry name" value="AAA"/>
    <property type="match status" value="1"/>
</dbReference>
<dbReference type="PANTHER" id="PTHR33295:SF8">
    <property type="entry name" value="AAA+ ATPASE DOMAIN-CONTAINING PROTEIN"/>
    <property type="match status" value="1"/>
</dbReference>
<dbReference type="InterPro" id="IPR027417">
    <property type="entry name" value="P-loop_NTPase"/>
</dbReference>